<dbReference type="AlphaFoldDB" id="A0A401U3X1"/>
<sequence>MVSKVLNAFRNIAIVKFYVRISRSDTLKPVPENFGGIIPVVVGPDVERDPLRRIVERFDAVQKQRQVASFAFGKNCYQHFGKRTISVGFIECIR</sequence>
<evidence type="ECO:0000313" key="2">
    <source>
        <dbReference type="Proteomes" id="UP000287033"/>
    </source>
</evidence>
<gene>
    <name evidence="1" type="ORF">chiPu_0033700</name>
</gene>
<name>A0A401U3X1_CHIPU</name>
<dbReference type="EMBL" id="BEZZ01270074">
    <property type="protein sequence ID" value="GCC49546.1"/>
    <property type="molecule type" value="Genomic_DNA"/>
</dbReference>
<evidence type="ECO:0000313" key="1">
    <source>
        <dbReference type="EMBL" id="GCC49546.1"/>
    </source>
</evidence>
<reference evidence="1 2" key="1">
    <citation type="journal article" date="2018" name="Nat. Ecol. Evol.">
        <title>Shark genomes provide insights into elasmobranch evolution and the origin of vertebrates.</title>
        <authorList>
            <person name="Hara Y"/>
            <person name="Yamaguchi K"/>
            <person name="Onimaru K"/>
            <person name="Kadota M"/>
            <person name="Koyanagi M"/>
            <person name="Keeley SD"/>
            <person name="Tatsumi K"/>
            <person name="Tanaka K"/>
            <person name="Motone F"/>
            <person name="Kageyama Y"/>
            <person name="Nozu R"/>
            <person name="Adachi N"/>
            <person name="Nishimura O"/>
            <person name="Nakagawa R"/>
            <person name="Tanegashima C"/>
            <person name="Kiyatake I"/>
            <person name="Matsumoto R"/>
            <person name="Murakumo K"/>
            <person name="Nishida K"/>
            <person name="Terakita A"/>
            <person name="Kuratani S"/>
            <person name="Sato K"/>
            <person name="Hyodo S Kuraku.S."/>
        </authorList>
    </citation>
    <scope>NUCLEOTIDE SEQUENCE [LARGE SCALE GENOMIC DNA]</scope>
</reference>
<keyword evidence="2" id="KW-1185">Reference proteome</keyword>
<comment type="caution">
    <text evidence="1">The sequence shown here is derived from an EMBL/GenBank/DDBJ whole genome shotgun (WGS) entry which is preliminary data.</text>
</comment>
<protein>
    <submittedName>
        <fullName evidence="1">Uncharacterized protein</fullName>
    </submittedName>
</protein>
<organism evidence="1 2">
    <name type="scientific">Chiloscyllium punctatum</name>
    <name type="common">Brownbanded bambooshark</name>
    <name type="synonym">Hemiscyllium punctatum</name>
    <dbReference type="NCBI Taxonomy" id="137246"/>
    <lineage>
        <taxon>Eukaryota</taxon>
        <taxon>Metazoa</taxon>
        <taxon>Chordata</taxon>
        <taxon>Craniata</taxon>
        <taxon>Vertebrata</taxon>
        <taxon>Chondrichthyes</taxon>
        <taxon>Elasmobranchii</taxon>
        <taxon>Galeomorphii</taxon>
        <taxon>Galeoidea</taxon>
        <taxon>Orectolobiformes</taxon>
        <taxon>Hemiscylliidae</taxon>
        <taxon>Chiloscyllium</taxon>
    </lineage>
</organism>
<proteinExistence type="predicted"/>
<accession>A0A401U3X1</accession>
<dbReference type="Proteomes" id="UP000287033">
    <property type="component" value="Unassembled WGS sequence"/>
</dbReference>